<dbReference type="Proteomes" id="UP000319160">
    <property type="component" value="Unassembled WGS sequence"/>
</dbReference>
<feature type="region of interest" description="Disordered" evidence="1">
    <location>
        <begin position="155"/>
        <end position="206"/>
    </location>
</feature>
<name>A0A553IE31_9PEZI</name>
<evidence type="ECO:0000313" key="4">
    <source>
        <dbReference type="Proteomes" id="UP000319160"/>
    </source>
</evidence>
<dbReference type="InterPro" id="IPR052800">
    <property type="entry name" value="DNA_Repair_Helicase_ZGRF1"/>
</dbReference>
<dbReference type="AlphaFoldDB" id="A0A553IE31"/>
<dbReference type="GO" id="GO:0035861">
    <property type="term" value="C:site of double-strand break"/>
    <property type="evidence" value="ECO:0007669"/>
    <property type="project" value="TreeGrafter"/>
</dbReference>
<accession>A0A553IE31</accession>
<sequence>MTTTVQIMQSSTLTTLTHPHSSATTAAVREHTCLFTHDLRRKQKRWQDGRLKYHTFNRRVMVYDERGNFVGDAHWREDYDLADGDDLELERGGIIVQVGECVGSRDQDLSELVDKRAQEKAQRQAAAAARRPPTTPVASLHMVRPQPQLQKHLHDVIGTPSGHHGRAVVPRESPYEERQQRQTPLQGDTRPAKRQRREIPPLSKNGYAQNLFGATLTLSGRPLSQVPARHHQYKVSQTQEETSSPVSSNTSNHNDSLSIATDKAQVSRNVQSHSSRQIPPQTDDAQFHSPIRPVLPPHTNPDVIEGSGETPAPQKRRSKLVDNQKKRTARRLSVLGPLSTNYNLDKSRPDEANEQINSNIDRPDELPTIRASKKIHNEERLGAGNSDISGHRPQHPKTIDLTRDLAETPQNQPVLDQPKTELRIKPRKKRGLLMISERHPKRTPSSESEPVKTWPDAHILPLPSEVQSIHTPTDRGGKKVESTGTQHKRIKLSREKQTSTLHRNRTNKCGNDDHSDDEGCHELHRIDDTQHPAEEGEYDEMQCLGHSRSNPGKNTKPRSATEQPDIQTAETCAIETGRRLRPRKRPLTEDDSFPSAVDEDRGEDNAVVDEIPAPRLALLGRKSVKSREIIGFIFDEESDPTLNVEKNHKTQQEPALNPSPDRTIDNSQHETEGKIGDELAPTEARPGVESQPRKGTLFAGKESTVVQKQNNGKLNPHNNEACPIVQPEDTPSTATVTITKQPVRQIINPATRGKKAAKPSDAAGQMPACPLSVELASSSSLQQVSRRMNAQGKLEQRTASPMPGFSRANGGPWSREAHDLFDFKRPS</sequence>
<feature type="region of interest" description="Disordered" evidence="1">
    <location>
        <begin position="636"/>
        <end position="766"/>
    </location>
</feature>
<feature type="compositionally biased region" description="Polar residues" evidence="1">
    <location>
        <begin position="704"/>
        <end position="718"/>
    </location>
</feature>
<feature type="region of interest" description="Disordered" evidence="1">
    <location>
        <begin position="780"/>
        <end position="827"/>
    </location>
</feature>
<evidence type="ECO:0000259" key="2">
    <source>
        <dbReference type="Pfam" id="PF10382"/>
    </source>
</evidence>
<keyword evidence="4" id="KW-1185">Reference proteome</keyword>
<feature type="region of interest" description="Disordered" evidence="1">
    <location>
        <begin position="543"/>
        <end position="620"/>
    </location>
</feature>
<feature type="compositionally biased region" description="Polar residues" evidence="1">
    <location>
        <begin position="547"/>
        <end position="570"/>
    </location>
</feature>
<feature type="region of interest" description="Disordered" evidence="1">
    <location>
        <begin position="117"/>
        <end position="138"/>
    </location>
</feature>
<feature type="compositionally biased region" description="Basic and acidic residues" evidence="1">
    <location>
        <begin position="815"/>
        <end position="827"/>
    </location>
</feature>
<organism evidence="3 4">
    <name type="scientific">Xylaria flabelliformis</name>
    <dbReference type="NCBI Taxonomy" id="2512241"/>
    <lineage>
        <taxon>Eukaryota</taxon>
        <taxon>Fungi</taxon>
        <taxon>Dikarya</taxon>
        <taxon>Ascomycota</taxon>
        <taxon>Pezizomycotina</taxon>
        <taxon>Sordariomycetes</taxon>
        <taxon>Xylariomycetidae</taxon>
        <taxon>Xylariales</taxon>
        <taxon>Xylariaceae</taxon>
        <taxon>Xylaria</taxon>
    </lineage>
</organism>
<dbReference type="GO" id="GO:0005634">
    <property type="term" value="C:nucleus"/>
    <property type="evidence" value="ECO:0007669"/>
    <property type="project" value="TreeGrafter"/>
</dbReference>
<dbReference type="Pfam" id="PF10382">
    <property type="entry name" value="ZGRF1-like_N"/>
    <property type="match status" value="1"/>
</dbReference>
<proteinExistence type="predicted"/>
<feature type="region of interest" description="Disordered" evidence="1">
    <location>
        <begin position="467"/>
        <end position="517"/>
    </location>
</feature>
<evidence type="ECO:0000256" key="1">
    <source>
        <dbReference type="SAM" id="MobiDB-lite"/>
    </source>
</evidence>
<dbReference type="GO" id="GO:0006302">
    <property type="term" value="P:double-strand break repair"/>
    <property type="evidence" value="ECO:0007669"/>
    <property type="project" value="TreeGrafter"/>
</dbReference>
<feature type="compositionally biased region" description="Basic and acidic residues" evidence="1">
    <location>
        <begin position="662"/>
        <end position="677"/>
    </location>
</feature>
<feature type="region of interest" description="Disordered" evidence="1">
    <location>
        <begin position="225"/>
        <end position="395"/>
    </location>
</feature>
<dbReference type="OrthoDB" id="6513042at2759"/>
<comment type="caution">
    <text evidence="3">The sequence shown here is derived from an EMBL/GenBank/DDBJ whole genome shotgun (WGS) entry which is preliminary data.</text>
</comment>
<reference evidence="4" key="1">
    <citation type="submission" date="2019-06" db="EMBL/GenBank/DDBJ databases">
        <title>Draft genome sequence of the griseofulvin-producing fungus Xylaria cubensis strain G536.</title>
        <authorList>
            <person name="Mead M.E."/>
            <person name="Raja H.A."/>
            <person name="Steenwyk J.L."/>
            <person name="Knowles S.L."/>
            <person name="Oberlies N.H."/>
            <person name="Rokas A."/>
        </authorList>
    </citation>
    <scope>NUCLEOTIDE SEQUENCE [LARGE SCALE GENOMIC DNA]</scope>
    <source>
        <strain evidence="4">G536</strain>
    </source>
</reference>
<feature type="domain" description="5'-3' DNA helicase ZGRF1-like N-terminal" evidence="2">
    <location>
        <begin position="28"/>
        <end position="109"/>
    </location>
</feature>
<protein>
    <recommendedName>
        <fullName evidence="2">5'-3' DNA helicase ZGRF1-like N-terminal domain-containing protein</fullName>
    </recommendedName>
</protein>
<dbReference type="InterPro" id="IPR018838">
    <property type="entry name" value="ZGRF1-like_N"/>
</dbReference>
<feature type="compositionally biased region" description="Basic and acidic residues" evidence="1">
    <location>
        <begin position="472"/>
        <end position="481"/>
    </location>
</feature>
<gene>
    <name evidence="3" type="ORF">FHL15_000528</name>
</gene>
<feature type="compositionally biased region" description="Polar residues" evidence="1">
    <location>
        <begin position="729"/>
        <end position="742"/>
    </location>
</feature>
<dbReference type="PANTHER" id="PTHR28535:SF1">
    <property type="entry name" value="PROTEIN ZGRF1"/>
    <property type="match status" value="1"/>
</dbReference>
<evidence type="ECO:0000313" key="3">
    <source>
        <dbReference type="EMBL" id="TRX98454.1"/>
    </source>
</evidence>
<dbReference type="STRING" id="2512241.A0A553IE31"/>
<dbReference type="PANTHER" id="PTHR28535">
    <property type="entry name" value="ZINC FINGER GRF-TYPE CONTAINING 1"/>
    <property type="match status" value="1"/>
</dbReference>
<dbReference type="EMBL" id="VFLP01000002">
    <property type="protein sequence ID" value="TRX98454.1"/>
    <property type="molecule type" value="Genomic_DNA"/>
</dbReference>
<feature type="compositionally biased region" description="Polar residues" evidence="1">
    <location>
        <begin position="234"/>
        <end position="284"/>
    </location>
</feature>